<proteinExistence type="predicted"/>
<keyword evidence="2" id="KW-1185">Reference proteome</keyword>
<organism evidence="1 2">
    <name type="scientific">Linum trigynum</name>
    <dbReference type="NCBI Taxonomy" id="586398"/>
    <lineage>
        <taxon>Eukaryota</taxon>
        <taxon>Viridiplantae</taxon>
        <taxon>Streptophyta</taxon>
        <taxon>Embryophyta</taxon>
        <taxon>Tracheophyta</taxon>
        <taxon>Spermatophyta</taxon>
        <taxon>Magnoliopsida</taxon>
        <taxon>eudicotyledons</taxon>
        <taxon>Gunneridae</taxon>
        <taxon>Pentapetalae</taxon>
        <taxon>rosids</taxon>
        <taxon>fabids</taxon>
        <taxon>Malpighiales</taxon>
        <taxon>Linaceae</taxon>
        <taxon>Linum</taxon>
    </lineage>
</organism>
<reference evidence="1 2" key="1">
    <citation type="submission" date="2024-04" db="EMBL/GenBank/DDBJ databases">
        <authorList>
            <person name="Fracassetti M."/>
        </authorList>
    </citation>
    <scope>NUCLEOTIDE SEQUENCE [LARGE SCALE GENOMIC DNA]</scope>
</reference>
<evidence type="ECO:0000313" key="1">
    <source>
        <dbReference type="EMBL" id="CAL1355920.1"/>
    </source>
</evidence>
<sequence length="77" mass="8627">MVYECGGLLPDKHLKAERQASSCVASRCRSRISLASYCFADEKHSCRAQSVRVSSAYYIIFLLPPQRKPTLTATDDE</sequence>
<dbReference type="EMBL" id="OZ034813">
    <property type="protein sequence ID" value="CAL1355920.1"/>
    <property type="molecule type" value="Genomic_DNA"/>
</dbReference>
<gene>
    <name evidence="1" type="ORF">LTRI10_LOCUS3651</name>
</gene>
<dbReference type="Proteomes" id="UP001497516">
    <property type="component" value="Chromosome 1"/>
</dbReference>
<dbReference type="AlphaFoldDB" id="A0AAV2CHJ8"/>
<accession>A0AAV2CHJ8</accession>
<name>A0AAV2CHJ8_9ROSI</name>
<protein>
    <submittedName>
        <fullName evidence="1">Uncharacterized protein</fullName>
    </submittedName>
</protein>
<evidence type="ECO:0000313" key="2">
    <source>
        <dbReference type="Proteomes" id="UP001497516"/>
    </source>
</evidence>